<dbReference type="AlphaFoldDB" id="A0A6M3M3H6"/>
<reference evidence="1" key="1">
    <citation type="submission" date="2020-03" db="EMBL/GenBank/DDBJ databases">
        <title>The deep terrestrial virosphere.</title>
        <authorList>
            <person name="Holmfeldt K."/>
            <person name="Nilsson E."/>
            <person name="Simone D."/>
            <person name="Lopez-Fernandez M."/>
            <person name="Wu X."/>
            <person name="de Brujin I."/>
            <person name="Lundin D."/>
            <person name="Andersson A."/>
            <person name="Bertilsson S."/>
            <person name="Dopson M."/>
        </authorList>
    </citation>
    <scope>NUCLEOTIDE SEQUENCE</scope>
    <source>
        <strain evidence="1">MM171B01401</strain>
    </source>
</reference>
<dbReference type="InterPro" id="IPR015943">
    <property type="entry name" value="WD40/YVTN_repeat-like_dom_sf"/>
</dbReference>
<evidence type="ECO:0000313" key="1">
    <source>
        <dbReference type="EMBL" id="QJB02237.1"/>
    </source>
</evidence>
<name>A0A6M3M3H6_9ZZZZ</name>
<gene>
    <name evidence="1" type="ORF">MM171B01401_0011</name>
</gene>
<organism evidence="1">
    <name type="scientific">viral metagenome</name>
    <dbReference type="NCBI Taxonomy" id="1070528"/>
    <lineage>
        <taxon>unclassified sequences</taxon>
        <taxon>metagenomes</taxon>
        <taxon>organismal metagenomes</taxon>
    </lineage>
</organism>
<evidence type="ECO:0008006" key="2">
    <source>
        <dbReference type="Google" id="ProtNLM"/>
    </source>
</evidence>
<sequence>MTIQSYFDEGMGVVWVQPDGPNTAMHALLCVDLDGVTEPQGDVSLQLCRQADRTWATVLQSQGTPSQVTFDVVATKAIQRSWLQRQLERRCPMPVYVQHSTCGRHDVFLNYDAGELMESATITSKAKGNMAKGRAGEGETPAPTTETFSFAAHTPAYEYYPLTTTVQECATEDEPLRDIVSCSTPQCQGACGALVDPCDSMQVVADGTGIADGYATANGGALWTAWTSQPFAATEDIASVVCFDIDRTTKRILVARGTADGGPMDVAYSDNGGATAWTPVAVGALTDEYAMHGGALWALDYRHIWLVTGIDFANVYFSADGGATWTDQGAPAPLASQGLMCVHFVDVNYGMAVGGNAAVTGLYLETQDGGAHWSAMAAQPAATLGTGVRVLDAYRAWVTLAAGTLHYTNDWAATWNARALPVTPTALGDIDNVNDHFISVVGHETVGAATYPIMYRTVNGGMDWEYYLHGTAFSETVEYYGLNSVIMCGPNVVYAVGEELLGGVSAVLLYQPAGW</sequence>
<accession>A0A6M3M3H6</accession>
<dbReference type="SUPFAM" id="SSF110296">
    <property type="entry name" value="Oligoxyloglucan reducing end-specific cellobiohydrolase"/>
    <property type="match status" value="1"/>
</dbReference>
<dbReference type="EMBL" id="MT143768">
    <property type="protein sequence ID" value="QJB02237.1"/>
    <property type="molecule type" value="Genomic_DNA"/>
</dbReference>
<dbReference type="Gene3D" id="2.130.10.10">
    <property type="entry name" value="YVTN repeat-like/Quinoprotein amine dehydrogenase"/>
    <property type="match status" value="1"/>
</dbReference>
<dbReference type="CDD" id="cd15482">
    <property type="entry name" value="Sialidase_non-viral"/>
    <property type="match status" value="1"/>
</dbReference>
<protein>
    <recommendedName>
        <fullName evidence="2">Photosynthesis system II assembly factor Ycf48/Hcf136-like domain-containing protein</fullName>
    </recommendedName>
</protein>
<proteinExistence type="predicted"/>